<dbReference type="Pfam" id="PF00413">
    <property type="entry name" value="Peptidase_M10"/>
    <property type="match status" value="1"/>
</dbReference>
<evidence type="ECO:0000313" key="9">
    <source>
        <dbReference type="Proteomes" id="UP001321453"/>
    </source>
</evidence>
<dbReference type="Proteomes" id="UP001321453">
    <property type="component" value="Unassembled WGS sequence"/>
</dbReference>
<evidence type="ECO:0000256" key="4">
    <source>
        <dbReference type="ARBA" id="ARBA00022833"/>
    </source>
</evidence>
<dbReference type="EC" id="3.4.24.-" evidence="8"/>
<dbReference type="GO" id="GO:0008237">
    <property type="term" value="F:metallopeptidase activity"/>
    <property type="evidence" value="ECO:0007669"/>
    <property type="project" value="UniProtKB-KW"/>
</dbReference>
<keyword evidence="8" id="KW-0482">Metalloprotease</keyword>
<keyword evidence="2" id="KW-0479">Metal-binding</keyword>
<keyword evidence="6" id="KW-0812">Transmembrane</keyword>
<sequence>MPAPDDLPRSPTGRIPQWVIDEAACRVTTSTEWRTSSGAPGAVPPQRRSWRARRAGGSSSISTRSTTLIAGLVVLVVVVGGLAAPGGWAGVLSGHAGVPAGSSIRPPAGFEEAEGPLGHPPTLREESPSYAFLGRQTGNGVEGGPVTWSPCRPIHYVVRTAGAPARFASDVAAVFAELEAATGLHVVDDGVSDEAVGWDRQDYQPDRYGKRWAPVLVEFASAAQVPELAGPVGGVGGARSYADRTTGRISYITGTAIFDSDLLDSRFSRGVSGEPAYMSVLRHELGHVLGLEHVDDPTQLMNPEAVPGITTFQAGDLTGLALLGAGGCAPGL</sequence>
<dbReference type="InterPro" id="IPR001818">
    <property type="entry name" value="Pept_M10_metallopeptidase"/>
</dbReference>
<evidence type="ECO:0000259" key="7">
    <source>
        <dbReference type="Pfam" id="PF00413"/>
    </source>
</evidence>
<dbReference type="SUPFAM" id="SSF55486">
    <property type="entry name" value="Metalloproteases ('zincins'), catalytic domain"/>
    <property type="match status" value="1"/>
</dbReference>
<accession>A0ABT7SA88</accession>
<evidence type="ECO:0000256" key="3">
    <source>
        <dbReference type="ARBA" id="ARBA00022801"/>
    </source>
</evidence>
<evidence type="ECO:0000256" key="5">
    <source>
        <dbReference type="SAM" id="MobiDB-lite"/>
    </source>
</evidence>
<comment type="caution">
    <text evidence="8">The sequence shown here is derived from an EMBL/GenBank/DDBJ whole genome shotgun (WGS) entry which is preliminary data.</text>
</comment>
<reference evidence="8 9" key="1">
    <citation type="submission" date="2023-06" db="EMBL/GenBank/DDBJ databases">
        <title>Cellulomonas sp. MW9 Whole genome sequence.</title>
        <authorList>
            <person name="Park S."/>
        </authorList>
    </citation>
    <scope>NUCLEOTIDE SEQUENCE [LARGE SCALE GENOMIC DNA]</scope>
    <source>
        <strain evidence="8 9">MW9</strain>
    </source>
</reference>
<keyword evidence="6" id="KW-1133">Transmembrane helix</keyword>
<evidence type="ECO:0000256" key="1">
    <source>
        <dbReference type="ARBA" id="ARBA00022670"/>
    </source>
</evidence>
<feature type="region of interest" description="Disordered" evidence="5">
    <location>
        <begin position="103"/>
        <end position="126"/>
    </location>
</feature>
<feature type="region of interest" description="Disordered" evidence="5">
    <location>
        <begin position="29"/>
        <end position="61"/>
    </location>
</feature>
<dbReference type="Gene3D" id="3.40.390.10">
    <property type="entry name" value="Collagenase (Catalytic Domain)"/>
    <property type="match status" value="1"/>
</dbReference>
<keyword evidence="6" id="KW-0472">Membrane</keyword>
<organism evidence="8 9">
    <name type="scientific">Cellulomonas edaphi</name>
    <dbReference type="NCBI Taxonomy" id="3053468"/>
    <lineage>
        <taxon>Bacteria</taxon>
        <taxon>Bacillati</taxon>
        <taxon>Actinomycetota</taxon>
        <taxon>Actinomycetes</taxon>
        <taxon>Micrococcales</taxon>
        <taxon>Cellulomonadaceae</taxon>
        <taxon>Cellulomonas</taxon>
    </lineage>
</organism>
<keyword evidence="9" id="KW-1185">Reference proteome</keyword>
<dbReference type="InterPro" id="IPR024079">
    <property type="entry name" value="MetalloPept_cat_dom_sf"/>
</dbReference>
<feature type="transmembrane region" description="Helical" evidence="6">
    <location>
        <begin position="68"/>
        <end position="88"/>
    </location>
</feature>
<evidence type="ECO:0000256" key="6">
    <source>
        <dbReference type="SAM" id="Phobius"/>
    </source>
</evidence>
<evidence type="ECO:0000256" key="2">
    <source>
        <dbReference type="ARBA" id="ARBA00022723"/>
    </source>
</evidence>
<evidence type="ECO:0000313" key="8">
    <source>
        <dbReference type="EMBL" id="MDM7832545.1"/>
    </source>
</evidence>
<keyword evidence="3 8" id="KW-0378">Hydrolase</keyword>
<feature type="domain" description="Peptidase M10 metallopeptidase" evidence="7">
    <location>
        <begin position="252"/>
        <end position="304"/>
    </location>
</feature>
<proteinExistence type="predicted"/>
<feature type="compositionally biased region" description="Polar residues" evidence="5">
    <location>
        <begin position="29"/>
        <end position="38"/>
    </location>
</feature>
<name>A0ABT7SA88_9CELL</name>
<gene>
    <name evidence="8" type="ORF">QRT05_14480</name>
</gene>
<keyword evidence="4" id="KW-0862">Zinc</keyword>
<dbReference type="RefSeq" id="WP_289448048.1">
    <property type="nucleotide sequence ID" value="NZ_JAUCGR010000004.1"/>
</dbReference>
<protein>
    <submittedName>
        <fullName evidence="8">Matrixin family metalloprotease</fullName>
        <ecNumber evidence="8">3.4.24.-</ecNumber>
    </submittedName>
</protein>
<keyword evidence="1" id="KW-0645">Protease</keyword>
<dbReference type="EMBL" id="JAUCGR010000004">
    <property type="protein sequence ID" value="MDM7832545.1"/>
    <property type="molecule type" value="Genomic_DNA"/>
</dbReference>